<dbReference type="Proteomes" id="UP000010808">
    <property type="component" value="Chromosome"/>
</dbReference>
<sequence length="47" mass="5609">MVDYCYFLPMFQTTFLEFITFLQGFTDLNTSQNINNTFLQSPQNDYP</sequence>
<dbReference type="AlphaFoldDB" id="L0RAP3"/>
<evidence type="ECO:0000313" key="2">
    <source>
        <dbReference type="Proteomes" id="UP000010808"/>
    </source>
</evidence>
<organism evidence="1 2">
    <name type="scientific">Maridesulfovibrio hydrothermalis AM13 = DSM 14728</name>
    <dbReference type="NCBI Taxonomy" id="1121451"/>
    <lineage>
        <taxon>Bacteria</taxon>
        <taxon>Pseudomonadati</taxon>
        <taxon>Thermodesulfobacteriota</taxon>
        <taxon>Desulfovibrionia</taxon>
        <taxon>Desulfovibrionales</taxon>
        <taxon>Desulfovibrionaceae</taxon>
        <taxon>Maridesulfovibrio</taxon>
    </lineage>
</organism>
<dbReference type="EMBL" id="FO203522">
    <property type="protein sequence ID" value="CCO23824.1"/>
    <property type="molecule type" value="Genomic_DNA"/>
</dbReference>
<accession>L0RAP3</accession>
<reference evidence="1 2" key="1">
    <citation type="submission" date="2012-10" db="EMBL/GenBank/DDBJ databases">
        <authorList>
            <person name="Genoscope - CEA"/>
        </authorList>
    </citation>
    <scope>NUCLEOTIDE SEQUENCE [LARGE SCALE GENOMIC DNA]</scope>
    <source>
        <strain evidence="2">AM13 / DSM 14728</strain>
    </source>
</reference>
<keyword evidence="2" id="KW-1185">Reference proteome</keyword>
<gene>
    <name evidence="1" type="ORF">DESAM_21547</name>
</gene>
<evidence type="ECO:0000313" key="1">
    <source>
        <dbReference type="EMBL" id="CCO23824.1"/>
    </source>
</evidence>
<name>L0RAP3_9BACT</name>
<dbReference type="HOGENOM" id="CLU_3167237_0_0_7"/>
<dbReference type="KEGG" id="dhy:DESAM_21547"/>
<protein>
    <submittedName>
        <fullName evidence="1">Uncharacterized protein</fullName>
    </submittedName>
</protein>
<proteinExistence type="predicted"/>